<proteinExistence type="predicted"/>
<sequence length="322" mass="37494">MLCIRSRRQQNNSCSTVVSMEDRLSQLPDEVIVSILSQMTIREAVLTSSLAIQWHYLWMHVTRLKFDVSQFITWKMFYYPRLCRKEGMKHINLINNVLDFHKGGHLEEFTLSFPFHKHFKRVIDKCLNFVVADRRWKSNLLLENITSVLTIDFKMSRGLICELVHTFTTYFTLLTTLSLEFVHTSMNHCFLDHTLPKFNNLKVLVLKVVGVTDESLLGITPPIEASPYLQKLHIELAWHETIFSKNRIITKKCPHQHLKEVKYSGYLGGFADRVLTTYLTKNSVALETFIIVPLEYDAQEARGRARRQLQGKNPKQVKLGIL</sequence>
<evidence type="ECO:0008006" key="3">
    <source>
        <dbReference type="Google" id="ProtNLM"/>
    </source>
</evidence>
<accession>A0AAF0V617</accession>
<evidence type="ECO:0000313" key="1">
    <source>
        <dbReference type="EMBL" id="WMV57824.1"/>
    </source>
</evidence>
<organism evidence="1 2">
    <name type="scientific">Solanum verrucosum</name>
    <dbReference type="NCBI Taxonomy" id="315347"/>
    <lineage>
        <taxon>Eukaryota</taxon>
        <taxon>Viridiplantae</taxon>
        <taxon>Streptophyta</taxon>
        <taxon>Embryophyta</taxon>
        <taxon>Tracheophyta</taxon>
        <taxon>Spermatophyta</taxon>
        <taxon>Magnoliopsida</taxon>
        <taxon>eudicotyledons</taxon>
        <taxon>Gunneridae</taxon>
        <taxon>Pentapetalae</taxon>
        <taxon>asterids</taxon>
        <taxon>lamiids</taxon>
        <taxon>Solanales</taxon>
        <taxon>Solanaceae</taxon>
        <taxon>Solanoideae</taxon>
        <taxon>Solaneae</taxon>
        <taxon>Solanum</taxon>
    </lineage>
</organism>
<protein>
    <recommendedName>
        <fullName evidence="3">F-box domain-containing protein</fullName>
    </recommendedName>
</protein>
<dbReference type="AlphaFoldDB" id="A0AAF0V617"/>
<keyword evidence="2" id="KW-1185">Reference proteome</keyword>
<dbReference type="Proteomes" id="UP001234989">
    <property type="component" value="Chromosome 12"/>
</dbReference>
<evidence type="ECO:0000313" key="2">
    <source>
        <dbReference type="Proteomes" id="UP001234989"/>
    </source>
</evidence>
<reference evidence="1" key="1">
    <citation type="submission" date="2023-08" db="EMBL/GenBank/DDBJ databases">
        <title>A de novo genome assembly of Solanum verrucosum Schlechtendal, a Mexican diploid species geographically isolated from the other diploid A-genome species in potato relatives.</title>
        <authorList>
            <person name="Hosaka K."/>
        </authorList>
    </citation>
    <scope>NUCLEOTIDE SEQUENCE</scope>
    <source>
        <tissue evidence="1">Young leaves</tissue>
    </source>
</reference>
<dbReference type="SUPFAM" id="SSF81383">
    <property type="entry name" value="F-box domain"/>
    <property type="match status" value="1"/>
</dbReference>
<dbReference type="EMBL" id="CP133623">
    <property type="protein sequence ID" value="WMV57824.1"/>
    <property type="molecule type" value="Genomic_DNA"/>
</dbReference>
<dbReference type="InterPro" id="IPR053772">
    <property type="entry name" value="At1g61320/At1g61330-like"/>
</dbReference>
<dbReference type="PANTHER" id="PTHR34145">
    <property type="entry name" value="OS02G0105600 PROTEIN"/>
    <property type="match status" value="1"/>
</dbReference>
<dbReference type="InterPro" id="IPR036047">
    <property type="entry name" value="F-box-like_dom_sf"/>
</dbReference>
<gene>
    <name evidence="1" type="ORF">MTR67_051209</name>
</gene>
<dbReference type="PANTHER" id="PTHR34145:SF68">
    <property type="entry name" value="FBD DOMAIN-CONTAINING PROTEIN"/>
    <property type="match status" value="1"/>
</dbReference>
<name>A0AAF0V617_SOLVR</name>